<dbReference type="FunFam" id="2.60.40.1910:FF:000004">
    <property type="entry name" value="Aminopeptidase"/>
    <property type="match status" value="1"/>
</dbReference>
<evidence type="ECO:0000256" key="8">
    <source>
        <dbReference type="PIRSR" id="PIRSR634016-1"/>
    </source>
</evidence>
<evidence type="ECO:0000256" key="5">
    <source>
        <dbReference type="ARBA" id="ARBA00022801"/>
    </source>
</evidence>
<dbReference type="FunFam" id="2.60.40.1730:FF:000002">
    <property type="entry name" value="Aminopeptidase"/>
    <property type="match status" value="1"/>
</dbReference>
<dbReference type="Proteomes" id="UP000054251">
    <property type="component" value="Unassembled WGS sequence"/>
</dbReference>
<organism evidence="15 16">
    <name type="scientific">Debaryomyces fabryi</name>
    <dbReference type="NCBI Taxonomy" id="58627"/>
    <lineage>
        <taxon>Eukaryota</taxon>
        <taxon>Fungi</taxon>
        <taxon>Dikarya</taxon>
        <taxon>Ascomycota</taxon>
        <taxon>Saccharomycotina</taxon>
        <taxon>Pichiomycetes</taxon>
        <taxon>Debaryomycetaceae</taxon>
        <taxon>Debaryomyces</taxon>
    </lineage>
</organism>
<dbReference type="Gene3D" id="2.60.40.1910">
    <property type="match status" value="1"/>
</dbReference>
<dbReference type="Pfam" id="PF17900">
    <property type="entry name" value="Peptidase_M1_N"/>
    <property type="match status" value="1"/>
</dbReference>
<dbReference type="Pfam" id="PF01433">
    <property type="entry name" value="Peptidase_M1"/>
    <property type="match status" value="1"/>
</dbReference>
<dbReference type="FunFam" id="1.25.50.20:FF:000002">
    <property type="entry name" value="Aminopeptidase"/>
    <property type="match status" value="1"/>
</dbReference>
<feature type="binding site" evidence="9">
    <location>
        <position position="311"/>
    </location>
    <ligand>
        <name>Zn(2+)</name>
        <dbReference type="ChEBI" id="CHEBI:29105"/>
        <note>catalytic</note>
    </ligand>
</feature>
<dbReference type="CDD" id="cd09601">
    <property type="entry name" value="M1_APN-Q_like"/>
    <property type="match status" value="1"/>
</dbReference>
<evidence type="ECO:0000256" key="11">
    <source>
        <dbReference type="RuleBase" id="RU364040"/>
    </source>
</evidence>
<keyword evidence="7 11" id="KW-0482">Metalloprotease</keyword>
<dbReference type="InterPro" id="IPR045357">
    <property type="entry name" value="Aminopeptidase_N-like_N"/>
</dbReference>
<evidence type="ECO:0000256" key="10">
    <source>
        <dbReference type="PIRSR" id="PIRSR634016-4"/>
    </source>
</evidence>
<dbReference type="EMBL" id="LMYN01000155">
    <property type="protein sequence ID" value="KRZ99294.1"/>
    <property type="molecule type" value="Genomic_DNA"/>
</dbReference>
<keyword evidence="6 9" id="KW-0862">Zinc</keyword>
<feature type="binding site" evidence="9">
    <location>
        <position position="315"/>
    </location>
    <ligand>
        <name>Zn(2+)</name>
        <dbReference type="ChEBI" id="CHEBI:29105"/>
        <note>catalytic</note>
    </ligand>
</feature>
<name>A0A0V1PTJ2_9ASCO</name>
<dbReference type="AlphaFoldDB" id="A0A0V1PTJ2"/>
<evidence type="ECO:0000259" key="14">
    <source>
        <dbReference type="Pfam" id="PF17900"/>
    </source>
</evidence>
<keyword evidence="4 9" id="KW-0479">Metal-binding</keyword>
<dbReference type="InterPro" id="IPR014782">
    <property type="entry name" value="Peptidase_M1_dom"/>
</dbReference>
<evidence type="ECO:0000256" key="7">
    <source>
        <dbReference type="ARBA" id="ARBA00023049"/>
    </source>
</evidence>
<dbReference type="SUPFAM" id="SSF55486">
    <property type="entry name" value="Metalloproteases ('zincins'), catalytic domain"/>
    <property type="match status" value="1"/>
</dbReference>
<evidence type="ECO:0000256" key="6">
    <source>
        <dbReference type="ARBA" id="ARBA00022833"/>
    </source>
</evidence>
<dbReference type="GO" id="GO:0005737">
    <property type="term" value="C:cytoplasm"/>
    <property type="evidence" value="ECO:0007669"/>
    <property type="project" value="TreeGrafter"/>
</dbReference>
<dbReference type="Gene3D" id="1.10.390.10">
    <property type="entry name" value="Neutral Protease Domain 2"/>
    <property type="match status" value="1"/>
</dbReference>
<dbReference type="InterPro" id="IPR001930">
    <property type="entry name" value="Peptidase_M1"/>
</dbReference>
<dbReference type="GO" id="GO:0006508">
    <property type="term" value="P:proteolysis"/>
    <property type="evidence" value="ECO:0007669"/>
    <property type="project" value="UniProtKB-KW"/>
</dbReference>
<dbReference type="InterPro" id="IPR027268">
    <property type="entry name" value="Peptidase_M4/M1_CTD_sf"/>
</dbReference>
<evidence type="ECO:0000313" key="15">
    <source>
        <dbReference type="EMBL" id="KRZ99294.1"/>
    </source>
</evidence>
<evidence type="ECO:0000259" key="13">
    <source>
        <dbReference type="Pfam" id="PF11838"/>
    </source>
</evidence>
<evidence type="ECO:0000256" key="2">
    <source>
        <dbReference type="ARBA" id="ARBA00022438"/>
    </source>
</evidence>
<dbReference type="PANTHER" id="PTHR11533">
    <property type="entry name" value="PROTEASE M1 ZINC METALLOPROTEASE"/>
    <property type="match status" value="1"/>
</dbReference>
<dbReference type="InterPro" id="IPR042097">
    <property type="entry name" value="Aminopeptidase_N-like_N_sf"/>
</dbReference>
<feature type="site" description="Transition state stabilizer" evidence="10">
    <location>
        <position position="397"/>
    </location>
</feature>
<evidence type="ECO:0000259" key="12">
    <source>
        <dbReference type="Pfam" id="PF01433"/>
    </source>
</evidence>
<dbReference type="OrthoDB" id="10031169at2759"/>
<dbReference type="EC" id="3.4.11.-" evidence="11"/>
<evidence type="ECO:0000256" key="9">
    <source>
        <dbReference type="PIRSR" id="PIRSR634016-3"/>
    </source>
</evidence>
<dbReference type="InterPro" id="IPR034016">
    <property type="entry name" value="M1_APN-typ"/>
</dbReference>
<sequence length="871" mass="97996">MCRNNSESTSSQVVPQDREVLPTNVKPLHYDLTLEPNFETFKFDGQVVIDLHVNEKSDYVTLNCLEIDIQEAKINDVETKSIEFNEDQQSVTFKFADELTTGADAHLSIKFTGELNDKMAGFYRSSYQEDGKTKYLATTQMEPTDCRRAFPCFDEPALKAKFDIKLIAHKDLVCLSNMDEKETSLLGNDKKKVAFNTTPLMSTYLVAFIVGDLKYVETSDYRVPIKVYATPGSEHLGAYSAGIAAKTLKFFEEKFDIPYPLPKCDMVAIHDFSAGAMENFGLITYRTADLLLDPSNTNINTKQRVTEVVMHELAHQWFGNLVTMDFWDGLWLNEGFATWMSWYACDALYPDWKVWESYVSDSLQHALSLDALRASHPIEVPVKRADEINQIFDAISYSKGSSLLKMISRWLGEDIFIKGVSNYLKKHKWGNTKTSDLWEALSEVSGKDVIKVMNIWTKNIGYPIVSVKESGNEILVTQNRFLATGDVKPEEDKILYPVFLGLKTSNGLDESLVLDERTKTLQLPTSDDFFKLNGDQAGIYRTAYESSRWTKLGKSGVDGKLSVEDRVGLVADAGSLASSGFVSTTDFLNLVKSWSNESNYVVWDEILTRIGTIKAAFIFEPEEIKDALNTFTIDLIGDKLKSVGWDFSDNDSFADQQLKSSLFASAANAGQEETVKYAKDSFKKFVDGDKKAIHPNLRTSVFNTVAKNGNLETFDQLFNIYKNPQSIEEKISALRSLGRFTDEAILDKVTGLLLKTDIVKAQDIYIPMQGLRSHRLGIEKLWDWLTKNWDEVYKLLPPGLSMLGSVVTLASCGFTKKEQKDNVETFFKSKNTKGFDQGLAQSIDMITAKGAWASRDSDAITEWLSSNGYSK</sequence>
<feature type="domain" description="Peptidase M1 membrane alanine aminopeptidase" evidence="12">
    <location>
        <begin position="239"/>
        <end position="456"/>
    </location>
</feature>
<dbReference type="GO" id="GO:0016020">
    <property type="term" value="C:membrane"/>
    <property type="evidence" value="ECO:0007669"/>
    <property type="project" value="TreeGrafter"/>
</dbReference>
<protein>
    <recommendedName>
        <fullName evidence="11">Aminopeptidase</fullName>
        <ecNumber evidence="11">3.4.11.-</ecNumber>
    </recommendedName>
</protein>
<evidence type="ECO:0000313" key="16">
    <source>
        <dbReference type="Proteomes" id="UP000054251"/>
    </source>
</evidence>
<dbReference type="GO" id="GO:0008270">
    <property type="term" value="F:zinc ion binding"/>
    <property type="evidence" value="ECO:0007669"/>
    <property type="project" value="UniProtKB-UniRule"/>
</dbReference>
<evidence type="ECO:0000256" key="3">
    <source>
        <dbReference type="ARBA" id="ARBA00022670"/>
    </source>
</evidence>
<dbReference type="InterPro" id="IPR024571">
    <property type="entry name" value="ERAP1-like_C_dom"/>
</dbReference>
<dbReference type="Pfam" id="PF11838">
    <property type="entry name" value="ERAP1_C"/>
    <property type="match status" value="1"/>
</dbReference>
<keyword evidence="2 11" id="KW-0031">Aminopeptidase</keyword>
<proteinExistence type="inferred from homology"/>
<keyword evidence="5 11" id="KW-0378">Hydrolase</keyword>
<dbReference type="GO" id="GO:0042277">
    <property type="term" value="F:peptide binding"/>
    <property type="evidence" value="ECO:0007669"/>
    <property type="project" value="TreeGrafter"/>
</dbReference>
<gene>
    <name evidence="15" type="ORF">AC631_04942</name>
</gene>
<comment type="cofactor">
    <cofactor evidence="9 11">
        <name>Zn(2+)</name>
        <dbReference type="ChEBI" id="CHEBI:29105"/>
    </cofactor>
    <text evidence="9 11">Binds 1 zinc ion per subunit.</text>
</comment>
<comment type="caution">
    <text evidence="15">The sequence shown here is derived from an EMBL/GenBank/DDBJ whole genome shotgun (WGS) entry which is preliminary data.</text>
</comment>
<feature type="domain" description="Aminopeptidase N-like N-terminal" evidence="14">
    <location>
        <begin position="26"/>
        <end position="205"/>
    </location>
</feature>
<dbReference type="GeneID" id="26841951"/>
<keyword evidence="16" id="KW-1185">Reference proteome</keyword>
<evidence type="ECO:0000256" key="4">
    <source>
        <dbReference type="ARBA" id="ARBA00022723"/>
    </source>
</evidence>
<keyword evidence="3 11" id="KW-0645">Protease</keyword>
<dbReference type="SUPFAM" id="SSF63737">
    <property type="entry name" value="Leukotriene A4 hydrolase N-terminal domain"/>
    <property type="match status" value="1"/>
</dbReference>
<feature type="binding site" evidence="9">
    <location>
        <position position="334"/>
    </location>
    <ligand>
        <name>Zn(2+)</name>
        <dbReference type="ChEBI" id="CHEBI:29105"/>
        <note>catalytic</note>
    </ligand>
</feature>
<comment type="similarity">
    <text evidence="1 11">Belongs to the peptidase M1 family.</text>
</comment>
<evidence type="ECO:0000256" key="1">
    <source>
        <dbReference type="ARBA" id="ARBA00010136"/>
    </source>
</evidence>
<dbReference type="GO" id="GO:0070006">
    <property type="term" value="F:metalloaminopeptidase activity"/>
    <property type="evidence" value="ECO:0007669"/>
    <property type="project" value="TreeGrafter"/>
</dbReference>
<feature type="active site" description="Proton acceptor" evidence="8">
    <location>
        <position position="312"/>
    </location>
</feature>
<dbReference type="Gene3D" id="2.60.40.1730">
    <property type="entry name" value="tricorn interacting facor f3 domain"/>
    <property type="match status" value="1"/>
</dbReference>
<reference evidence="15 16" key="1">
    <citation type="submission" date="2015-11" db="EMBL/GenBank/DDBJ databases">
        <title>The genome of Debaryomyces fabryi.</title>
        <authorList>
            <person name="Tafer H."/>
            <person name="Lopandic K."/>
        </authorList>
    </citation>
    <scope>NUCLEOTIDE SEQUENCE [LARGE SCALE GENOMIC DNA]</scope>
    <source>
        <strain evidence="15 16">CBS 789</strain>
    </source>
</reference>
<dbReference type="PRINTS" id="PR00756">
    <property type="entry name" value="ALADIPTASE"/>
</dbReference>
<dbReference type="RefSeq" id="XP_015465397.1">
    <property type="nucleotide sequence ID" value="XM_015613771.1"/>
</dbReference>
<dbReference type="FunFam" id="1.10.390.10:FF:000001">
    <property type="entry name" value="Aminopeptidase"/>
    <property type="match status" value="1"/>
</dbReference>
<accession>A0A0V1PTJ2</accession>
<dbReference type="PANTHER" id="PTHR11533:SF174">
    <property type="entry name" value="PUROMYCIN-SENSITIVE AMINOPEPTIDASE-RELATED"/>
    <property type="match status" value="1"/>
</dbReference>
<feature type="domain" description="ERAP1-like C-terminal" evidence="13">
    <location>
        <begin position="529"/>
        <end position="847"/>
    </location>
</feature>
<dbReference type="Gene3D" id="1.25.50.20">
    <property type="match status" value="1"/>
</dbReference>
<dbReference type="GO" id="GO:0043171">
    <property type="term" value="P:peptide catabolic process"/>
    <property type="evidence" value="ECO:0007669"/>
    <property type="project" value="TreeGrafter"/>
</dbReference>
<dbReference type="InterPro" id="IPR050344">
    <property type="entry name" value="Peptidase_M1_aminopeptidases"/>
</dbReference>